<protein>
    <submittedName>
        <fullName evidence="1">Uncharacterized protein</fullName>
    </submittedName>
</protein>
<name>A0A3N4W6V9_9GAMM</name>
<dbReference type="AlphaFoldDB" id="A0A3N4W6V9"/>
<accession>A0A3N4W6V9</accession>
<keyword evidence="2" id="KW-1185">Reference proteome</keyword>
<comment type="caution">
    <text evidence="1">The sequence shown here is derived from an EMBL/GenBank/DDBJ whole genome shotgun (WGS) entry which is preliminary data.</text>
</comment>
<evidence type="ECO:0000313" key="1">
    <source>
        <dbReference type="EMBL" id="RPE81820.1"/>
    </source>
</evidence>
<proteinExistence type="predicted"/>
<sequence length="95" mass="10599">MKVNPIQPHAVRPDGLRSTAAVIERLEREGIRVLSVFDNGRRPVLIVNSKPSFADGVRYRRHPVADGHDYVCAAPYEDVQVEWVEHAARAEVANG</sequence>
<organism evidence="1 2">
    <name type="scientific">Vulcaniibacterium tengchongense</name>
    <dbReference type="NCBI Taxonomy" id="1273429"/>
    <lineage>
        <taxon>Bacteria</taxon>
        <taxon>Pseudomonadati</taxon>
        <taxon>Pseudomonadota</taxon>
        <taxon>Gammaproteobacteria</taxon>
        <taxon>Lysobacterales</taxon>
        <taxon>Lysobacteraceae</taxon>
        <taxon>Vulcaniibacterium</taxon>
    </lineage>
</organism>
<dbReference type="EMBL" id="RKQN01000001">
    <property type="protein sequence ID" value="RPE81820.1"/>
    <property type="molecule type" value="Genomic_DNA"/>
</dbReference>
<gene>
    <name evidence="1" type="ORF">EDC50_1022</name>
</gene>
<dbReference type="RefSeq" id="WP_123769340.1">
    <property type="nucleotide sequence ID" value="NZ_RKQN01000001.1"/>
</dbReference>
<evidence type="ECO:0000313" key="2">
    <source>
        <dbReference type="Proteomes" id="UP000269708"/>
    </source>
</evidence>
<reference evidence="1 2" key="1">
    <citation type="submission" date="2018-11" db="EMBL/GenBank/DDBJ databases">
        <title>Genomic Encyclopedia of Type Strains, Phase IV (KMG-IV): sequencing the most valuable type-strain genomes for metagenomic binning, comparative biology and taxonomic classification.</title>
        <authorList>
            <person name="Goeker M."/>
        </authorList>
    </citation>
    <scope>NUCLEOTIDE SEQUENCE [LARGE SCALE GENOMIC DNA]</scope>
    <source>
        <strain evidence="1 2">DSM 25623</strain>
    </source>
</reference>
<dbReference type="Proteomes" id="UP000269708">
    <property type="component" value="Unassembled WGS sequence"/>
</dbReference>